<comment type="caution">
    <text evidence="2">The sequence shown here is derived from an EMBL/GenBank/DDBJ whole genome shotgun (WGS) entry which is preliminary data.</text>
</comment>
<reference evidence="2" key="1">
    <citation type="submission" date="2021-03" db="EMBL/GenBank/DDBJ databases">
        <title>Evolutionary innovations through gain and loss of genes in the ectomycorrhizal Boletales.</title>
        <authorList>
            <person name="Wu G."/>
            <person name="Miyauchi S."/>
            <person name="Morin E."/>
            <person name="Yang Z.-L."/>
            <person name="Xu J."/>
            <person name="Martin F.M."/>
        </authorList>
    </citation>
    <scope>NUCLEOTIDE SEQUENCE</scope>
    <source>
        <strain evidence="2">BR01</strain>
    </source>
</reference>
<protein>
    <submittedName>
        <fullName evidence="2">Uncharacterized protein</fullName>
    </submittedName>
</protein>
<feature type="region of interest" description="Disordered" evidence="1">
    <location>
        <begin position="16"/>
        <end position="38"/>
    </location>
</feature>
<name>A0A8I2YXZ4_9AGAM</name>
<accession>A0A8I2YXZ4</accession>
<organism evidence="2 3">
    <name type="scientific">Boletus reticuloceps</name>
    <dbReference type="NCBI Taxonomy" id="495285"/>
    <lineage>
        <taxon>Eukaryota</taxon>
        <taxon>Fungi</taxon>
        <taxon>Dikarya</taxon>
        <taxon>Basidiomycota</taxon>
        <taxon>Agaricomycotina</taxon>
        <taxon>Agaricomycetes</taxon>
        <taxon>Agaricomycetidae</taxon>
        <taxon>Boletales</taxon>
        <taxon>Boletineae</taxon>
        <taxon>Boletaceae</taxon>
        <taxon>Boletoideae</taxon>
        <taxon>Boletus</taxon>
    </lineage>
</organism>
<feature type="region of interest" description="Disordered" evidence="1">
    <location>
        <begin position="68"/>
        <end position="96"/>
    </location>
</feature>
<keyword evidence="3" id="KW-1185">Reference proteome</keyword>
<dbReference type="EMBL" id="JAGFBS010000004">
    <property type="protein sequence ID" value="KAG6379782.1"/>
    <property type="molecule type" value="Genomic_DNA"/>
</dbReference>
<sequence>MSVVSEPRITPIGPRLHHLIPIPLTPPPVRSPSTRSTSSSMSLISFLSSHHSDDFSLLDVDEVEVEMYPPSPAWPSELSSPSSGSTTSSDSSVTARQVPGITLTTIRDMLAQVRKQTTALWEGQAATNHVLDELRQSRPVPQDDTDIFERLHHIQALIETSETSEASEIMKRL</sequence>
<evidence type="ECO:0000313" key="3">
    <source>
        <dbReference type="Proteomes" id="UP000683000"/>
    </source>
</evidence>
<feature type="compositionally biased region" description="Low complexity" evidence="1">
    <location>
        <begin position="74"/>
        <end position="94"/>
    </location>
</feature>
<dbReference type="OrthoDB" id="2507336at2759"/>
<gene>
    <name evidence="2" type="ORF">JVT61DRAFT_10321</name>
</gene>
<dbReference type="AlphaFoldDB" id="A0A8I2YXZ4"/>
<dbReference type="Proteomes" id="UP000683000">
    <property type="component" value="Unassembled WGS sequence"/>
</dbReference>
<proteinExistence type="predicted"/>
<evidence type="ECO:0000256" key="1">
    <source>
        <dbReference type="SAM" id="MobiDB-lite"/>
    </source>
</evidence>
<evidence type="ECO:0000313" key="2">
    <source>
        <dbReference type="EMBL" id="KAG6379782.1"/>
    </source>
</evidence>